<sequence>MTYEKMKHEILLVPVNRSVSTFLLSGNHPCPADSHTSHLQSVALHVFLAIGRLVYILFGSTRCEYHLYLTHI</sequence>
<dbReference type="AlphaFoldDB" id="A0AAE8ZKW2"/>
<protein>
    <submittedName>
        <fullName evidence="1">Uncharacterized protein</fullName>
    </submittedName>
</protein>
<gene>
    <name evidence="1" type="ORF">L3Y34_011022</name>
</gene>
<name>A0AAE8ZKW2_CAEBR</name>
<organism evidence="1 2">
    <name type="scientific">Caenorhabditis briggsae</name>
    <dbReference type="NCBI Taxonomy" id="6238"/>
    <lineage>
        <taxon>Eukaryota</taxon>
        <taxon>Metazoa</taxon>
        <taxon>Ecdysozoa</taxon>
        <taxon>Nematoda</taxon>
        <taxon>Chromadorea</taxon>
        <taxon>Rhabditida</taxon>
        <taxon>Rhabditina</taxon>
        <taxon>Rhabditomorpha</taxon>
        <taxon>Rhabditoidea</taxon>
        <taxon>Rhabditidae</taxon>
        <taxon>Peloderinae</taxon>
        <taxon>Caenorhabditis</taxon>
    </lineage>
</organism>
<dbReference type="EMBL" id="CP090896">
    <property type="protein sequence ID" value="ULT80853.1"/>
    <property type="molecule type" value="Genomic_DNA"/>
</dbReference>
<proteinExistence type="predicted"/>
<dbReference type="Proteomes" id="UP000827892">
    <property type="component" value="Chromosome X"/>
</dbReference>
<evidence type="ECO:0000313" key="1">
    <source>
        <dbReference type="EMBL" id="ULT80853.1"/>
    </source>
</evidence>
<evidence type="ECO:0000313" key="2">
    <source>
        <dbReference type="Proteomes" id="UP000827892"/>
    </source>
</evidence>
<reference evidence="1 2" key="1">
    <citation type="submission" date="2022-05" db="EMBL/GenBank/DDBJ databases">
        <title>Chromosome-level reference genomes for two strains of Caenorhabditis briggsae: an improved platform for comparative genomics.</title>
        <authorList>
            <person name="Stevens L."/>
            <person name="Andersen E.C."/>
        </authorList>
    </citation>
    <scope>NUCLEOTIDE SEQUENCE [LARGE SCALE GENOMIC DNA]</scope>
    <source>
        <strain evidence="1">QX1410_ONT</strain>
        <tissue evidence="1">Whole-organism</tissue>
    </source>
</reference>
<accession>A0AAE8ZKW2</accession>